<keyword evidence="2" id="KW-0489">Methyltransferase</keyword>
<evidence type="ECO:0000256" key="1">
    <source>
        <dbReference type="ARBA" id="ARBA00010815"/>
    </source>
</evidence>
<evidence type="ECO:0000256" key="2">
    <source>
        <dbReference type="ARBA" id="ARBA00022603"/>
    </source>
</evidence>
<dbReference type="GO" id="GO:0008168">
    <property type="term" value="F:methyltransferase activity"/>
    <property type="evidence" value="ECO:0007669"/>
    <property type="project" value="UniProtKB-KW"/>
</dbReference>
<dbReference type="Pfam" id="PF02353">
    <property type="entry name" value="CMAS"/>
    <property type="match status" value="1"/>
</dbReference>
<gene>
    <name evidence="6" type="ORF">SAMN05444168_4828</name>
</gene>
<evidence type="ECO:0000256" key="3">
    <source>
        <dbReference type="ARBA" id="ARBA00022679"/>
    </source>
</evidence>
<reference evidence="6 7" key="1">
    <citation type="submission" date="2016-11" db="EMBL/GenBank/DDBJ databases">
        <authorList>
            <person name="Jaros S."/>
            <person name="Januszkiewicz K."/>
            <person name="Wedrychowicz H."/>
        </authorList>
    </citation>
    <scope>NUCLEOTIDE SEQUENCE [LARGE SCALE GENOMIC DNA]</scope>
    <source>
        <strain evidence="6 7">GAS86</strain>
    </source>
</reference>
<dbReference type="InterPro" id="IPR050723">
    <property type="entry name" value="CFA/CMAS"/>
</dbReference>
<comment type="similarity">
    <text evidence="1">Belongs to the CFA/CMAS family.</text>
</comment>
<organism evidence="6 7">
    <name type="scientific">Paraburkholderia phenazinium</name>
    <dbReference type="NCBI Taxonomy" id="60549"/>
    <lineage>
        <taxon>Bacteria</taxon>
        <taxon>Pseudomonadati</taxon>
        <taxon>Pseudomonadota</taxon>
        <taxon>Betaproteobacteria</taxon>
        <taxon>Burkholderiales</taxon>
        <taxon>Burkholderiaceae</taxon>
        <taxon>Paraburkholderia</taxon>
    </lineage>
</organism>
<dbReference type="EMBL" id="FSRM01000002">
    <property type="protein sequence ID" value="SIO46621.1"/>
    <property type="molecule type" value="Genomic_DNA"/>
</dbReference>
<sequence>MPQDGKVSRWISEVRTRMSTSARTKPCERQPYNVERSEHRKLSAVLKSVAAKALLERDRRRRNMPHEYYPMLLDPRMVYSCAYFENGDEDLATAQLKKIDHVLTKIGLKPGQSLLDVDCGWGALVIRAAEKFGARCVGITQSKNQFDRANECIKAADLADRVEIRLQAYPDVEGWFDRITSLGMFEFDSRGDLWEYFSVLQEHLATDGVLVSHGIMAAGPASSELGLDGGGFSGGYVFPDDELPDLGYALTAMREGGLEVSDIQNLRRHCVRTLRLWEQNFRTKSMALRQHVDDRSFQTWCDYLSGWAAAFEHDDVAIYEIVGRKVGTRASALPWPGPAG</sequence>
<evidence type="ECO:0000256" key="4">
    <source>
        <dbReference type="ARBA" id="ARBA00022691"/>
    </source>
</evidence>
<dbReference type="InterPro" id="IPR029063">
    <property type="entry name" value="SAM-dependent_MTases_sf"/>
</dbReference>
<dbReference type="AlphaFoldDB" id="A0A1N6JQV4"/>
<dbReference type="Gene3D" id="3.40.50.150">
    <property type="entry name" value="Vaccinia Virus protein VP39"/>
    <property type="match status" value="1"/>
</dbReference>
<dbReference type="GO" id="GO:0006629">
    <property type="term" value="P:lipid metabolic process"/>
    <property type="evidence" value="ECO:0007669"/>
    <property type="project" value="UniProtKB-KW"/>
</dbReference>
<name>A0A1N6JQV4_9BURK</name>
<dbReference type="SUPFAM" id="SSF53335">
    <property type="entry name" value="S-adenosyl-L-methionine-dependent methyltransferases"/>
    <property type="match status" value="1"/>
</dbReference>
<keyword evidence="4" id="KW-0949">S-adenosyl-L-methionine</keyword>
<evidence type="ECO:0000313" key="7">
    <source>
        <dbReference type="Proteomes" id="UP000184693"/>
    </source>
</evidence>
<evidence type="ECO:0000256" key="5">
    <source>
        <dbReference type="ARBA" id="ARBA00023098"/>
    </source>
</evidence>
<dbReference type="PANTHER" id="PTHR43667">
    <property type="entry name" value="CYCLOPROPANE-FATTY-ACYL-PHOSPHOLIPID SYNTHASE"/>
    <property type="match status" value="1"/>
</dbReference>
<dbReference type="GO" id="GO:0032259">
    <property type="term" value="P:methylation"/>
    <property type="evidence" value="ECO:0007669"/>
    <property type="project" value="UniProtKB-KW"/>
</dbReference>
<keyword evidence="3" id="KW-0808">Transferase</keyword>
<dbReference type="Proteomes" id="UP000184693">
    <property type="component" value="Unassembled WGS sequence"/>
</dbReference>
<dbReference type="PANTHER" id="PTHR43667:SF1">
    <property type="entry name" value="CYCLOPROPANE-FATTY-ACYL-PHOSPHOLIPID SYNTHASE"/>
    <property type="match status" value="1"/>
</dbReference>
<proteinExistence type="inferred from homology"/>
<evidence type="ECO:0000313" key="6">
    <source>
        <dbReference type="EMBL" id="SIO46621.1"/>
    </source>
</evidence>
<accession>A0A1N6JQV4</accession>
<protein>
    <submittedName>
        <fullName evidence="6">Cyclopropane fatty-acyl-phospholipid synthase</fullName>
    </submittedName>
</protein>
<keyword evidence="5" id="KW-0443">Lipid metabolism</keyword>
<dbReference type="CDD" id="cd02440">
    <property type="entry name" value="AdoMet_MTases"/>
    <property type="match status" value="1"/>
</dbReference>